<proteinExistence type="predicted"/>
<gene>
    <name evidence="2" type="ORF">AWZ03_006610</name>
</gene>
<protein>
    <submittedName>
        <fullName evidence="2">Uncharacterized protein</fullName>
    </submittedName>
</protein>
<reference evidence="2 3" key="1">
    <citation type="journal article" date="2019" name="J. Hered.">
        <title>An Improved Genome Assembly for Drosophila navojoa, the Basal Species in the mojavensis Cluster.</title>
        <authorList>
            <person name="Vanderlinde T."/>
            <person name="Dupim E.G."/>
            <person name="Nazario-Yepiz N.O."/>
            <person name="Carvalho A.B."/>
        </authorList>
    </citation>
    <scope>NUCLEOTIDE SEQUENCE [LARGE SCALE GENOMIC DNA]</scope>
    <source>
        <strain evidence="2">Navoj_Jal97</strain>
        <tissue evidence="2">Whole organism</tissue>
    </source>
</reference>
<evidence type="ECO:0000313" key="2">
    <source>
        <dbReference type="EMBL" id="TDG46906.1"/>
    </source>
</evidence>
<organism evidence="2 3">
    <name type="scientific">Drosophila navojoa</name>
    <name type="common">Fruit fly</name>
    <dbReference type="NCBI Taxonomy" id="7232"/>
    <lineage>
        <taxon>Eukaryota</taxon>
        <taxon>Metazoa</taxon>
        <taxon>Ecdysozoa</taxon>
        <taxon>Arthropoda</taxon>
        <taxon>Hexapoda</taxon>
        <taxon>Insecta</taxon>
        <taxon>Pterygota</taxon>
        <taxon>Neoptera</taxon>
        <taxon>Endopterygota</taxon>
        <taxon>Diptera</taxon>
        <taxon>Brachycera</taxon>
        <taxon>Muscomorpha</taxon>
        <taxon>Ephydroidea</taxon>
        <taxon>Drosophilidae</taxon>
        <taxon>Drosophila</taxon>
    </lineage>
</organism>
<dbReference type="AlphaFoldDB" id="A0A484BDH6"/>
<dbReference type="EMBL" id="LSRL02000051">
    <property type="protein sequence ID" value="TDG46906.1"/>
    <property type="molecule type" value="Genomic_DNA"/>
</dbReference>
<evidence type="ECO:0000313" key="3">
    <source>
        <dbReference type="Proteomes" id="UP000295192"/>
    </source>
</evidence>
<dbReference type="Proteomes" id="UP000295192">
    <property type="component" value="Unassembled WGS sequence"/>
</dbReference>
<feature type="region of interest" description="Disordered" evidence="1">
    <location>
        <begin position="38"/>
        <end position="69"/>
    </location>
</feature>
<accession>A0A484BDH6</accession>
<feature type="compositionally biased region" description="Basic and acidic residues" evidence="1">
    <location>
        <begin position="38"/>
        <end position="56"/>
    </location>
</feature>
<sequence>MSEGDQLIKIFPETDLTDIQRIELNAAREMLLRSTREKELEAMKNPKPQSRIEARDQLSPWGAENTEKPCKSTFITPLDDFLSLE</sequence>
<keyword evidence="3" id="KW-1185">Reference proteome</keyword>
<dbReference type="OMA" id="QSRIEPM"/>
<evidence type="ECO:0000256" key="1">
    <source>
        <dbReference type="SAM" id="MobiDB-lite"/>
    </source>
</evidence>
<comment type="caution">
    <text evidence="2">The sequence shown here is derived from an EMBL/GenBank/DDBJ whole genome shotgun (WGS) entry which is preliminary data.</text>
</comment>
<name>A0A484BDH6_DRONA</name>